<dbReference type="PANTHER" id="PTHR43236">
    <property type="entry name" value="ANTITOXIN HIGA1"/>
    <property type="match status" value="1"/>
</dbReference>
<reference evidence="2" key="1">
    <citation type="submission" date="2020-05" db="EMBL/GenBank/DDBJ databases">
        <authorList>
            <person name="Chiriac C."/>
            <person name="Salcher M."/>
            <person name="Ghai R."/>
            <person name="Kavagutti S V."/>
        </authorList>
    </citation>
    <scope>NUCLEOTIDE SEQUENCE</scope>
</reference>
<dbReference type="PANTHER" id="PTHR43236:SF1">
    <property type="entry name" value="BLL7220 PROTEIN"/>
    <property type="match status" value="1"/>
</dbReference>
<protein>
    <submittedName>
        <fullName evidence="2">Unannotated protein</fullName>
    </submittedName>
</protein>
<dbReference type="InterPro" id="IPR010359">
    <property type="entry name" value="IrrE_HExxH"/>
</dbReference>
<name>A0A6J5ZG52_9ZZZZ</name>
<dbReference type="Pfam" id="PF06114">
    <property type="entry name" value="Peptidase_M78"/>
    <property type="match status" value="1"/>
</dbReference>
<dbReference type="InterPro" id="IPR052345">
    <property type="entry name" value="Rad_response_metalloprotease"/>
</dbReference>
<evidence type="ECO:0000259" key="1">
    <source>
        <dbReference type="Pfam" id="PF06114"/>
    </source>
</evidence>
<dbReference type="Gene3D" id="1.10.10.2910">
    <property type="match status" value="1"/>
</dbReference>
<evidence type="ECO:0000313" key="2">
    <source>
        <dbReference type="EMBL" id="CAB4341565.1"/>
    </source>
</evidence>
<dbReference type="AlphaFoldDB" id="A0A6J5ZG52"/>
<proteinExistence type="predicted"/>
<feature type="domain" description="IrrE N-terminal-like" evidence="1">
    <location>
        <begin position="75"/>
        <end position="169"/>
    </location>
</feature>
<organism evidence="2">
    <name type="scientific">freshwater metagenome</name>
    <dbReference type="NCBI Taxonomy" id="449393"/>
    <lineage>
        <taxon>unclassified sequences</taxon>
        <taxon>metagenomes</taxon>
        <taxon>ecological metagenomes</taxon>
    </lineage>
</organism>
<dbReference type="EMBL" id="CAESAN010000039">
    <property type="protein sequence ID" value="CAB4341565.1"/>
    <property type="molecule type" value="Genomic_DNA"/>
</dbReference>
<accession>A0A6J5ZG52</accession>
<gene>
    <name evidence="2" type="ORF">UFOPK3547_00621</name>
</gene>
<sequence>MSESESDEQRQRRHEETAAAALAAREQCGVPLDEPIDCLLTTVERSFDLAVVIADLGEGIAGCLARRADLNLALLAAKDAAVRRRFTLAHELGHFQLGHGPGVDTPATLRNQSDPKEAAANQFAAEFIAPQPAVERFLQSLDDDSPSLELVCRVSNHFAISAWSARIRLESVGVINDPAVIRQLDSEIFAGKSKAWYERLELKDREDLCALQGSLLPRLATVVEGSAYADYANGRIGSDRLARAIGSSAAEVDELLGGSVG</sequence>